<dbReference type="InterPro" id="IPR053185">
    <property type="entry name" value="SET_domain_protein"/>
</dbReference>
<dbReference type="EMBL" id="KZ613955">
    <property type="protein sequence ID" value="PMD33679.1"/>
    <property type="molecule type" value="Genomic_DNA"/>
</dbReference>
<dbReference type="STRING" id="1149755.A0A2J6R5C9"/>
<dbReference type="OrthoDB" id="265717at2759"/>
<gene>
    <name evidence="2" type="ORF">L207DRAFT_381703</name>
</gene>
<feature type="non-terminal residue" evidence="2">
    <location>
        <position position="1"/>
    </location>
</feature>
<dbReference type="InterPro" id="IPR001214">
    <property type="entry name" value="SET_dom"/>
</dbReference>
<dbReference type="PROSITE" id="PS50280">
    <property type="entry name" value="SET"/>
    <property type="match status" value="1"/>
</dbReference>
<sequence length="117" mass="13277">EVFYKYESLPVEKRVEYRSLVGWKGTSDFEVLAIFKTNRFEICGSLGGIFLKSSRFNHACHPYSTCTYKYDSSQGRLIVTSLFPIAKGEEITISYSPVASSLYDSYGFYCDCKACLP</sequence>
<evidence type="ECO:0000313" key="2">
    <source>
        <dbReference type="EMBL" id="PMD33679.1"/>
    </source>
</evidence>
<dbReference type="CDD" id="cd20071">
    <property type="entry name" value="SET_SMYD"/>
    <property type="match status" value="1"/>
</dbReference>
<reference evidence="2 3" key="1">
    <citation type="submission" date="2016-04" db="EMBL/GenBank/DDBJ databases">
        <title>A degradative enzymes factory behind the ericoid mycorrhizal symbiosis.</title>
        <authorList>
            <consortium name="DOE Joint Genome Institute"/>
            <person name="Martino E."/>
            <person name="Morin E."/>
            <person name="Grelet G."/>
            <person name="Kuo A."/>
            <person name="Kohler A."/>
            <person name="Daghino S."/>
            <person name="Barry K."/>
            <person name="Choi C."/>
            <person name="Cichocki N."/>
            <person name="Clum A."/>
            <person name="Copeland A."/>
            <person name="Hainaut M."/>
            <person name="Haridas S."/>
            <person name="Labutti K."/>
            <person name="Lindquist E."/>
            <person name="Lipzen A."/>
            <person name="Khouja H.-R."/>
            <person name="Murat C."/>
            <person name="Ohm R."/>
            <person name="Olson A."/>
            <person name="Spatafora J."/>
            <person name="Veneault-Fourrey C."/>
            <person name="Henrissat B."/>
            <person name="Grigoriev I."/>
            <person name="Martin F."/>
            <person name="Perotto S."/>
        </authorList>
    </citation>
    <scope>NUCLEOTIDE SEQUENCE [LARGE SCALE GENOMIC DNA]</scope>
    <source>
        <strain evidence="2 3">F</strain>
    </source>
</reference>
<dbReference type="Pfam" id="PF00856">
    <property type="entry name" value="SET"/>
    <property type="match status" value="1"/>
</dbReference>
<dbReference type="AlphaFoldDB" id="A0A2J6R5C9"/>
<feature type="domain" description="SET" evidence="1">
    <location>
        <begin position="1"/>
        <end position="96"/>
    </location>
</feature>
<dbReference type="PANTHER" id="PTHR47332:SF4">
    <property type="entry name" value="SET DOMAIN-CONTAINING PROTEIN 5"/>
    <property type="match status" value="1"/>
</dbReference>
<dbReference type="InterPro" id="IPR046341">
    <property type="entry name" value="SET_dom_sf"/>
</dbReference>
<evidence type="ECO:0000313" key="3">
    <source>
        <dbReference type="Proteomes" id="UP000235786"/>
    </source>
</evidence>
<dbReference type="PANTHER" id="PTHR47332">
    <property type="entry name" value="SET DOMAIN-CONTAINING PROTEIN 5"/>
    <property type="match status" value="1"/>
</dbReference>
<feature type="non-terminal residue" evidence="2">
    <location>
        <position position="117"/>
    </location>
</feature>
<dbReference type="Proteomes" id="UP000235786">
    <property type="component" value="Unassembled WGS sequence"/>
</dbReference>
<protein>
    <recommendedName>
        <fullName evidence="1">SET domain-containing protein</fullName>
    </recommendedName>
</protein>
<proteinExistence type="predicted"/>
<dbReference type="Gene3D" id="2.170.270.10">
    <property type="entry name" value="SET domain"/>
    <property type="match status" value="1"/>
</dbReference>
<keyword evidence="3" id="KW-1185">Reference proteome</keyword>
<dbReference type="SUPFAM" id="SSF82199">
    <property type="entry name" value="SET domain"/>
    <property type="match status" value="1"/>
</dbReference>
<name>A0A2J6R5C9_HYAVF</name>
<accession>A0A2J6R5C9</accession>
<evidence type="ECO:0000259" key="1">
    <source>
        <dbReference type="PROSITE" id="PS50280"/>
    </source>
</evidence>
<organism evidence="2 3">
    <name type="scientific">Hyaloscypha variabilis (strain UAMH 11265 / GT02V1 / F)</name>
    <name type="common">Meliniomyces variabilis</name>
    <dbReference type="NCBI Taxonomy" id="1149755"/>
    <lineage>
        <taxon>Eukaryota</taxon>
        <taxon>Fungi</taxon>
        <taxon>Dikarya</taxon>
        <taxon>Ascomycota</taxon>
        <taxon>Pezizomycotina</taxon>
        <taxon>Leotiomycetes</taxon>
        <taxon>Helotiales</taxon>
        <taxon>Hyaloscyphaceae</taxon>
        <taxon>Hyaloscypha</taxon>
        <taxon>Hyaloscypha variabilis</taxon>
    </lineage>
</organism>